<dbReference type="AlphaFoldDB" id="A0A2A6Z7T5"/>
<name>A0A2A6Z7T5_9FIRM</name>
<dbReference type="EMBL" id="NMTQ01000037">
    <property type="protein sequence ID" value="PDX57418.1"/>
    <property type="molecule type" value="Genomic_DNA"/>
</dbReference>
<accession>A0A2A6Z7T5</accession>
<gene>
    <name evidence="1" type="ORF">CGS46_12910</name>
</gene>
<reference evidence="1 2" key="1">
    <citation type="journal article" date="2017" name="Front. Microbiol.">
        <title>New Insights into the Diversity of the Genus Faecalibacterium.</title>
        <authorList>
            <person name="Benevides L."/>
            <person name="Burman S."/>
            <person name="Martin R."/>
            <person name="Robert V."/>
            <person name="Thomas M."/>
            <person name="Miquel S."/>
            <person name="Chain F."/>
            <person name="Sokol H."/>
            <person name="Bermudez-Humaran L.G."/>
            <person name="Morrison M."/>
            <person name="Langella P."/>
            <person name="Azevedo V.A."/>
            <person name="Chatel J.M."/>
            <person name="Soares S."/>
        </authorList>
    </citation>
    <scope>NUCLEOTIDE SEQUENCE [LARGE SCALE GENOMIC DNA]</scope>
    <source>
        <strain evidence="2">CNCM I-4540</strain>
    </source>
</reference>
<comment type="caution">
    <text evidence="1">The sequence shown here is derived from an EMBL/GenBank/DDBJ whole genome shotgun (WGS) entry which is preliminary data.</text>
</comment>
<proteinExistence type="predicted"/>
<evidence type="ECO:0000313" key="2">
    <source>
        <dbReference type="Proteomes" id="UP000220752"/>
    </source>
</evidence>
<dbReference type="Proteomes" id="UP000220752">
    <property type="component" value="Unassembled WGS sequence"/>
</dbReference>
<protein>
    <submittedName>
        <fullName evidence="1">Uncharacterized protein</fullName>
    </submittedName>
</protein>
<keyword evidence="2" id="KW-1185">Reference proteome</keyword>
<evidence type="ECO:0000313" key="1">
    <source>
        <dbReference type="EMBL" id="PDX57418.1"/>
    </source>
</evidence>
<organism evidence="1 2">
    <name type="scientific">Faecalibacterium langellae</name>
    <dbReference type="NCBI Taxonomy" id="3435293"/>
    <lineage>
        <taxon>Bacteria</taxon>
        <taxon>Bacillati</taxon>
        <taxon>Bacillota</taxon>
        <taxon>Clostridia</taxon>
        <taxon>Eubacteriales</taxon>
        <taxon>Oscillospiraceae</taxon>
        <taxon>Faecalibacterium</taxon>
    </lineage>
</organism>
<sequence length="111" mass="12792">MSEEETRKRTSAILGHPVSDSAWSEAWEKAKRKIRHIAEFCGYDGCREQPGYMAQIAAEYIREAAFSAWTIMDNKEKGRQKLTTPEHTPTVYHVFYAKSRRTHNGAFDVEP</sequence>